<dbReference type="EMBL" id="MU274965">
    <property type="protein sequence ID" value="KAI0083453.1"/>
    <property type="molecule type" value="Genomic_DNA"/>
</dbReference>
<gene>
    <name evidence="1" type="ORF">BDY19DRAFT_998559</name>
</gene>
<accession>A0ACB8TN89</accession>
<proteinExistence type="predicted"/>
<reference evidence="1" key="1">
    <citation type="journal article" date="2021" name="Environ. Microbiol.">
        <title>Gene family expansions and transcriptome signatures uncover fungal adaptations to wood decay.</title>
        <authorList>
            <person name="Hage H."/>
            <person name="Miyauchi S."/>
            <person name="Viragh M."/>
            <person name="Drula E."/>
            <person name="Min B."/>
            <person name="Chaduli D."/>
            <person name="Navarro D."/>
            <person name="Favel A."/>
            <person name="Norest M."/>
            <person name="Lesage-Meessen L."/>
            <person name="Balint B."/>
            <person name="Merenyi Z."/>
            <person name="de Eugenio L."/>
            <person name="Morin E."/>
            <person name="Martinez A.T."/>
            <person name="Baldrian P."/>
            <person name="Stursova M."/>
            <person name="Martinez M.J."/>
            <person name="Novotny C."/>
            <person name="Magnuson J.K."/>
            <person name="Spatafora J.W."/>
            <person name="Maurice S."/>
            <person name="Pangilinan J."/>
            <person name="Andreopoulos W."/>
            <person name="LaButti K."/>
            <person name="Hundley H."/>
            <person name="Na H."/>
            <person name="Kuo A."/>
            <person name="Barry K."/>
            <person name="Lipzen A."/>
            <person name="Henrissat B."/>
            <person name="Riley R."/>
            <person name="Ahrendt S."/>
            <person name="Nagy L.G."/>
            <person name="Grigoriev I.V."/>
            <person name="Martin F."/>
            <person name="Rosso M.N."/>
        </authorList>
    </citation>
    <scope>NUCLEOTIDE SEQUENCE</scope>
    <source>
        <strain evidence="1">CBS 384.51</strain>
    </source>
</reference>
<protein>
    <submittedName>
        <fullName evidence="1">Uncharacterized protein</fullName>
    </submittedName>
</protein>
<evidence type="ECO:0000313" key="2">
    <source>
        <dbReference type="Proteomes" id="UP001055072"/>
    </source>
</evidence>
<sequence length="558" mass="61636">MDSSQDDAVRPPLSSSSVVSLQKHAQACAISSPDKDPLLSPKRLSPLPKQSKSPLPVPALYHDDAESDLESEDDGFDQPHHPQVAHRPMEVDVDADGEEDMLDSDVDGQAKDTIEPPIPRVVFDDDGESEMEEPESEEETDVPLSALPKLKPLPPHPQPQGTFLHVSHKIFPNHNRPFGELSPSSSSSTVFAQDRSAGSPLVPYARAPPPHTHASYQRAWLVPNPHIMHVKRREQSMMENSAAALNPSADAQSSLGVPRAQLPEIRPREVPQQYPYVIPRTPMFQERRTPGARKVLRRPYQCLYHDCQQAFPSPKDRGRHMDKHFEGRFECLRCHKKYARLDALKRHSSEQFRPKTGDGLNARPYNVTVSCVGGFEAREWVELSGSRWLKPEHVLDLRLPEPHDPLYATISRLMLEAHRDTDLYKQQQQQEASAETSATAETSQPETSSPQPAASSPESVVRVKDEPTHATLPDVEMVTLDPEDRDPSPPPLPYTPPTQSCDSTLSSSSSQAQTPVPSSVVSPPSASTESTSIPSPPPTPQSPPPHIQTQTPAITVEA</sequence>
<comment type="caution">
    <text evidence="1">The sequence shown here is derived from an EMBL/GenBank/DDBJ whole genome shotgun (WGS) entry which is preliminary data.</text>
</comment>
<organism evidence="1 2">
    <name type="scientific">Irpex rosettiformis</name>
    <dbReference type="NCBI Taxonomy" id="378272"/>
    <lineage>
        <taxon>Eukaryota</taxon>
        <taxon>Fungi</taxon>
        <taxon>Dikarya</taxon>
        <taxon>Basidiomycota</taxon>
        <taxon>Agaricomycotina</taxon>
        <taxon>Agaricomycetes</taxon>
        <taxon>Polyporales</taxon>
        <taxon>Irpicaceae</taxon>
        <taxon>Irpex</taxon>
    </lineage>
</organism>
<dbReference type="Proteomes" id="UP001055072">
    <property type="component" value="Unassembled WGS sequence"/>
</dbReference>
<evidence type="ECO:0000313" key="1">
    <source>
        <dbReference type="EMBL" id="KAI0083453.1"/>
    </source>
</evidence>
<name>A0ACB8TN89_9APHY</name>
<keyword evidence="2" id="KW-1185">Reference proteome</keyword>